<keyword evidence="7" id="KW-1185">Reference proteome</keyword>
<evidence type="ECO:0000256" key="2">
    <source>
        <dbReference type="ARBA" id="ARBA00023163"/>
    </source>
</evidence>
<sequence length="516" mass="57937">MPGIPLVARETTNYTCYCSYSTATDSMCRQDSATHLSAEEEIAAEESLSSYCKPVELYNILQRRAVRNVILHSFKDAYSTKFKQSTKEGIYDCDCFHSQFFLHARLRLMYSILDALRIQMTISVPATVSDESQVQNLFPLGVILAKPLSSAAAAEGHSAVYQFKRACMSTSFSGVDGINRAQAKFILPEMNKLSAEIRAGSLVILFVSFAELARDRGDISSFPLNLEGHCLLGRMPMELLHLLWDKSPNLSLGERAEMWSTVDLNPCFMKTSSLDKDRHISFEYPRSSAALATIQQLQVKIASEEAFARERTRYDSFSYDDIPSTSLARIIRLRTGNVVFNYMYYNNKLQRTEVTEDFTCPFCLVKCVSFKVNEEYQAVNVSVRSEMWRSEIVADGVDPKQQTFFFCSKPLRRREQPDLVQNSKHVHPLVLDSDFPSMNDLNGRTNGVADAVECDPSSSNGASVPSSGNLYTDPDSVQSASGSTLAPPALLQFAKSRKLSVERSDPRKYVQWHNVK</sequence>
<organism evidence="6">
    <name type="scientific">Solanum lycopersicum</name>
    <name type="common">Tomato</name>
    <name type="synonym">Lycopersicon esculentum</name>
    <dbReference type="NCBI Taxonomy" id="4081"/>
    <lineage>
        <taxon>Eukaryota</taxon>
        <taxon>Viridiplantae</taxon>
        <taxon>Streptophyta</taxon>
        <taxon>Embryophyta</taxon>
        <taxon>Tracheophyta</taxon>
        <taxon>Spermatophyta</taxon>
        <taxon>Magnoliopsida</taxon>
        <taxon>eudicotyledons</taxon>
        <taxon>Gunneridae</taxon>
        <taxon>Pentapetalae</taxon>
        <taxon>asterids</taxon>
        <taxon>lamiids</taxon>
        <taxon>Solanales</taxon>
        <taxon>Solanaceae</taxon>
        <taxon>Solanoideae</taxon>
        <taxon>Solaneae</taxon>
        <taxon>Solanum</taxon>
        <taxon>Solanum subgen. Lycopersicon</taxon>
    </lineage>
</organism>
<dbReference type="Proteomes" id="UP000004994">
    <property type="component" value="Chromosome 3"/>
</dbReference>
<accession>A0A3Q7GB06</accession>
<evidence type="ECO:0000259" key="5">
    <source>
        <dbReference type="Pfam" id="PF24663"/>
    </source>
</evidence>
<dbReference type="EnsemblPlants" id="Solyc03g093643.1.1">
    <property type="protein sequence ID" value="Solyc03g093643.1.1"/>
    <property type="gene ID" value="Solyc03g093643.1"/>
</dbReference>
<dbReference type="GO" id="GO:0005634">
    <property type="term" value="C:nucleus"/>
    <property type="evidence" value="ECO:0007669"/>
    <property type="project" value="UniProtKB-ARBA"/>
</dbReference>
<dbReference type="OMA" id="QRHAIKK"/>
<keyword evidence="1" id="KW-0805">Transcription regulation</keyword>
<feature type="domain" description="DUF7651" evidence="5">
    <location>
        <begin position="117"/>
        <end position="308"/>
    </location>
</feature>
<protein>
    <submittedName>
        <fullName evidence="6">Uncharacterized protein</fullName>
    </submittedName>
</protein>
<feature type="region of interest" description="Disordered" evidence="3">
    <location>
        <begin position="446"/>
        <end position="483"/>
    </location>
</feature>
<dbReference type="Pfam" id="PF23320">
    <property type="entry name" value="Zn_SUZ12"/>
    <property type="match status" value="1"/>
</dbReference>
<evidence type="ECO:0000259" key="4">
    <source>
        <dbReference type="Pfam" id="PF23320"/>
    </source>
</evidence>
<feature type="compositionally biased region" description="Low complexity" evidence="3">
    <location>
        <begin position="456"/>
        <end position="469"/>
    </location>
</feature>
<dbReference type="AlphaFoldDB" id="A0A3Q7GB06"/>
<reference evidence="6" key="1">
    <citation type="journal article" date="2012" name="Nature">
        <title>The tomato genome sequence provides insights into fleshy fruit evolution.</title>
        <authorList>
            <consortium name="Tomato Genome Consortium"/>
        </authorList>
    </citation>
    <scope>NUCLEOTIDE SEQUENCE [LARGE SCALE GENOMIC DNA]</scope>
    <source>
        <strain evidence="6">cv. Heinz 1706</strain>
    </source>
</reference>
<dbReference type="Pfam" id="PF24663">
    <property type="entry name" value="DUF7651"/>
    <property type="match status" value="1"/>
</dbReference>
<evidence type="ECO:0000256" key="1">
    <source>
        <dbReference type="ARBA" id="ARBA00023015"/>
    </source>
</evidence>
<proteinExistence type="predicted"/>
<dbReference type="STRING" id="4081.A0A3Q7GB06"/>
<keyword evidence="2" id="KW-0804">Transcription</keyword>
<dbReference type="InParanoid" id="A0A3Q7GB06"/>
<dbReference type="PANTHER" id="PTHR22597">
    <property type="entry name" value="POLYCOMB GROUP PROTEIN"/>
    <property type="match status" value="1"/>
</dbReference>
<evidence type="ECO:0000313" key="7">
    <source>
        <dbReference type="Proteomes" id="UP000004994"/>
    </source>
</evidence>
<evidence type="ECO:0000256" key="3">
    <source>
        <dbReference type="SAM" id="MobiDB-lite"/>
    </source>
</evidence>
<dbReference type="FunCoup" id="A0A3Q7GB06">
    <property type="interactions" value="1845"/>
</dbReference>
<feature type="domain" description="Polycomb protein SUZ12-like zinc finger" evidence="4">
    <location>
        <begin position="336"/>
        <end position="371"/>
    </location>
</feature>
<name>A0A3Q7GB06_SOLLC</name>
<reference evidence="6" key="2">
    <citation type="submission" date="2019-01" db="UniProtKB">
        <authorList>
            <consortium name="EnsemblPlants"/>
        </authorList>
    </citation>
    <scope>IDENTIFICATION</scope>
    <source>
        <strain evidence="6">cv. Heinz 1706</strain>
    </source>
</reference>
<dbReference type="InterPro" id="IPR056068">
    <property type="entry name" value="EMF2-like_DUF7651"/>
</dbReference>
<evidence type="ECO:0000313" key="6">
    <source>
        <dbReference type="EnsemblPlants" id="Solyc03g093643.1.1"/>
    </source>
</evidence>
<dbReference type="PANTHER" id="PTHR22597:SF22">
    <property type="entry name" value="POLYCOMB GROUP PROTEIN EMBRYONIC FLOWER 2-RELATED"/>
    <property type="match status" value="1"/>
</dbReference>
<dbReference type="InterPro" id="IPR057540">
    <property type="entry name" value="Znf_SUZ12"/>
</dbReference>
<dbReference type="Gramene" id="Solyc03g093643.1.1">
    <property type="protein sequence ID" value="Solyc03g093643.1.1"/>
    <property type="gene ID" value="Solyc03g093643.1"/>
</dbReference>